<dbReference type="Pfam" id="PF11361">
    <property type="entry name" value="DUF3159"/>
    <property type="match status" value="1"/>
</dbReference>
<gene>
    <name evidence="2" type="ORF">FVP33_04300</name>
</gene>
<reference evidence="2 3" key="1">
    <citation type="submission" date="2019-08" db="EMBL/GenBank/DDBJ databases">
        <title>Bacterial whole genome sequence for Glaciihabitans sp. CHu50b-6-2.</title>
        <authorList>
            <person name="Jin L."/>
        </authorList>
    </citation>
    <scope>NUCLEOTIDE SEQUENCE [LARGE SCALE GENOMIC DNA]</scope>
    <source>
        <strain evidence="2 3">CHu50b-6-2</strain>
    </source>
</reference>
<dbReference type="PIRSF" id="PIRSF010219">
    <property type="entry name" value="UCP010219"/>
    <property type="match status" value="1"/>
</dbReference>
<comment type="caution">
    <text evidence="2">The sequence shown here is derived from an EMBL/GenBank/DDBJ whole genome shotgun (WGS) entry which is preliminary data.</text>
</comment>
<protein>
    <submittedName>
        <fullName evidence="2">DUF3159 domain-containing protein</fullName>
    </submittedName>
</protein>
<feature type="transmembrane region" description="Helical" evidence="1">
    <location>
        <begin position="75"/>
        <end position="96"/>
    </location>
</feature>
<feature type="transmembrane region" description="Helical" evidence="1">
    <location>
        <begin position="103"/>
        <end position="121"/>
    </location>
</feature>
<proteinExistence type="predicted"/>
<keyword evidence="1" id="KW-1133">Transmembrane helix</keyword>
<name>A0A5C8UX10_9MICO</name>
<evidence type="ECO:0000256" key="1">
    <source>
        <dbReference type="SAM" id="Phobius"/>
    </source>
</evidence>
<dbReference type="AlphaFoldDB" id="A0A5C8UX10"/>
<keyword evidence="3" id="KW-1185">Reference proteome</keyword>
<evidence type="ECO:0000313" key="2">
    <source>
        <dbReference type="EMBL" id="TXN32137.1"/>
    </source>
</evidence>
<dbReference type="Proteomes" id="UP000321379">
    <property type="component" value="Unassembled WGS sequence"/>
</dbReference>
<organism evidence="2 3">
    <name type="scientific">Lacisediminihabitans profunda</name>
    <dbReference type="NCBI Taxonomy" id="2594790"/>
    <lineage>
        <taxon>Bacteria</taxon>
        <taxon>Bacillati</taxon>
        <taxon>Actinomycetota</taxon>
        <taxon>Actinomycetes</taxon>
        <taxon>Micrococcales</taxon>
        <taxon>Microbacteriaceae</taxon>
        <taxon>Lacisediminihabitans</taxon>
    </lineage>
</organism>
<dbReference type="RefSeq" id="WP_147782388.1">
    <property type="nucleotide sequence ID" value="NZ_VRMG01000004.1"/>
</dbReference>
<feature type="transmembrane region" description="Helical" evidence="1">
    <location>
        <begin position="205"/>
        <end position="229"/>
    </location>
</feature>
<dbReference type="InterPro" id="IPR016566">
    <property type="entry name" value="UCP010219"/>
</dbReference>
<dbReference type="EMBL" id="VRMG01000004">
    <property type="protein sequence ID" value="TXN32137.1"/>
    <property type="molecule type" value="Genomic_DNA"/>
</dbReference>
<keyword evidence="1" id="KW-0472">Membrane</keyword>
<feature type="transmembrane region" description="Helical" evidence="1">
    <location>
        <begin position="45"/>
        <end position="69"/>
    </location>
</feature>
<keyword evidence="1" id="KW-0812">Transmembrane</keyword>
<feature type="transmembrane region" description="Helical" evidence="1">
    <location>
        <begin position="175"/>
        <end position="193"/>
    </location>
</feature>
<accession>A0A5C8UX10</accession>
<sequence>MSARADDENDRDTELPSFRQSLGDALRKSGLGQVTPGEVPTARSLLAAIGGVRGLVESILPGLGFLVIYTLTRDVTLAVLAPVALAVVFVVVRLVTRSPVSQALAGIIGIGVSAALALLSGRAEQNFLPGIVINVASVSVLLVSIAVRWPLIGVIVGFLTNEGFEWRQNRSKRRVLYLATWLWAGLFALRLVVELPLYWARNVEWLAAMKLLLGVPLYAGLLWVTWLLVRAVYAKAGERSAE</sequence>
<evidence type="ECO:0000313" key="3">
    <source>
        <dbReference type="Proteomes" id="UP000321379"/>
    </source>
</evidence>
<feature type="transmembrane region" description="Helical" evidence="1">
    <location>
        <begin position="127"/>
        <end position="147"/>
    </location>
</feature>